<feature type="compositionally biased region" description="Low complexity" evidence="1">
    <location>
        <begin position="190"/>
        <end position="201"/>
    </location>
</feature>
<evidence type="ECO:0000313" key="4">
    <source>
        <dbReference type="Proteomes" id="UP000664132"/>
    </source>
</evidence>
<dbReference type="EMBL" id="JAFJYH010000216">
    <property type="protein sequence ID" value="KAG4415605.1"/>
    <property type="molecule type" value="Genomic_DNA"/>
</dbReference>
<feature type="chain" id="PRO_5034473343" description="C-type lectin domain-containing protein" evidence="2">
    <location>
        <begin position="25"/>
        <end position="391"/>
    </location>
</feature>
<dbReference type="Proteomes" id="UP000664132">
    <property type="component" value="Unassembled WGS sequence"/>
</dbReference>
<protein>
    <recommendedName>
        <fullName evidence="5">C-type lectin domain-containing protein</fullName>
    </recommendedName>
</protein>
<evidence type="ECO:0000256" key="1">
    <source>
        <dbReference type="SAM" id="MobiDB-lite"/>
    </source>
</evidence>
<sequence>MKCFCQFKMSSLSLMLTLIWQVNSLDIRQARQTQTNAILRRAPPPVTSVVVATQTAAATGAFSTWYLSYPELTASIPSLKSLQHYDQANNFDFQGNSVITQVIDGTSTVLPLWYCDPTLSAAACQGCPTTTVSVDPPCPTDYNMLLVIPPVVLVGIYIPPPPGLPTLKIGSDGVATPEATSPLEPDLTNTPSEPSSTSEESITVDVPCTIPSIKGAERAVSINPTPPAWVPPAGSPAPAPSEVLPVLPVRVDPDDPKSLKAWDQCGPGGNPYLPGGFYQFGSSFSRNDGLWAIDKFCTEARDMSLIVGQKTEEFPNAVEFFQKTYDTPGGSGKIIITSNNDKSSKNPVGLECPARWNYQFSKSYVDCKQYYGQTIDYCDVSPTLAGSDINW</sequence>
<keyword evidence="2" id="KW-0732">Signal</keyword>
<reference evidence="3" key="1">
    <citation type="submission" date="2021-02" db="EMBL/GenBank/DDBJ databases">
        <title>Genome sequence Cadophora malorum strain M34.</title>
        <authorList>
            <person name="Stefanovic E."/>
            <person name="Vu D."/>
            <person name="Scully C."/>
            <person name="Dijksterhuis J."/>
            <person name="Roader J."/>
            <person name="Houbraken J."/>
        </authorList>
    </citation>
    <scope>NUCLEOTIDE SEQUENCE</scope>
    <source>
        <strain evidence="3">M34</strain>
    </source>
</reference>
<gene>
    <name evidence="3" type="ORF">IFR04_011274</name>
</gene>
<feature type="signal peptide" evidence="2">
    <location>
        <begin position="1"/>
        <end position="24"/>
    </location>
</feature>
<accession>A0A8H7T6B9</accession>
<name>A0A8H7T6B9_9HELO</name>
<feature type="region of interest" description="Disordered" evidence="1">
    <location>
        <begin position="170"/>
        <end position="203"/>
    </location>
</feature>
<dbReference type="AlphaFoldDB" id="A0A8H7T6B9"/>
<proteinExistence type="predicted"/>
<evidence type="ECO:0000256" key="2">
    <source>
        <dbReference type="SAM" id="SignalP"/>
    </source>
</evidence>
<organism evidence="3 4">
    <name type="scientific">Cadophora malorum</name>
    <dbReference type="NCBI Taxonomy" id="108018"/>
    <lineage>
        <taxon>Eukaryota</taxon>
        <taxon>Fungi</taxon>
        <taxon>Dikarya</taxon>
        <taxon>Ascomycota</taxon>
        <taxon>Pezizomycotina</taxon>
        <taxon>Leotiomycetes</taxon>
        <taxon>Helotiales</taxon>
        <taxon>Ploettnerulaceae</taxon>
        <taxon>Cadophora</taxon>
    </lineage>
</organism>
<evidence type="ECO:0000313" key="3">
    <source>
        <dbReference type="EMBL" id="KAG4415605.1"/>
    </source>
</evidence>
<dbReference type="OrthoDB" id="5376762at2759"/>
<evidence type="ECO:0008006" key="5">
    <source>
        <dbReference type="Google" id="ProtNLM"/>
    </source>
</evidence>
<keyword evidence="4" id="KW-1185">Reference proteome</keyword>
<comment type="caution">
    <text evidence="3">The sequence shown here is derived from an EMBL/GenBank/DDBJ whole genome shotgun (WGS) entry which is preliminary data.</text>
</comment>